<dbReference type="Gene3D" id="3.20.20.100">
    <property type="entry name" value="NADP-dependent oxidoreductase domain"/>
    <property type="match status" value="1"/>
</dbReference>
<evidence type="ECO:0000256" key="1">
    <source>
        <dbReference type="ARBA" id="ARBA00023002"/>
    </source>
</evidence>
<dbReference type="Pfam" id="PF00248">
    <property type="entry name" value="Aldo_ket_red"/>
    <property type="match status" value="1"/>
</dbReference>
<dbReference type="AlphaFoldDB" id="A0A2R8BXP5"/>
<protein>
    <submittedName>
        <fullName evidence="3">General stress protein 69</fullName>
        <ecNumber evidence="3">1.1.1.-</ecNumber>
    </submittedName>
</protein>
<evidence type="ECO:0000259" key="2">
    <source>
        <dbReference type="Pfam" id="PF00248"/>
    </source>
</evidence>
<dbReference type="InterPro" id="IPR036812">
    <property type="entry name" value="NAD(P)_OxRdtase_dom_sf"/>
</dbReference>
<dbReference type="SUPFAM" id="SSF51430">
    <property type="entry name" value="NAD(P)-linked oxidoreductase"/>
    <property type="match status" value="1"/>
</dbReference>
<reference evidence="3 4" key="1">
    <citation type="submission" date="2018-03" db="EMBL/GenBank/DDBJ databases">
        <authorList>
            <person name="Keele B.F."/>
        </authorList>
    </citation>
    <scope>NUCLEOTIDE SEQUENCE [LARGE SCALE GENOMIC DNA]</scope>
    <source>
        <strain evidence="3 4">CECT 8504</strain>
    </source>
</reference>
<dbReference type="Proteomes" id="UP000244912">
    <property type="component" value="Unassembled WGS sequence"/>
</dbReference>
<dbReference type="OrthoDB" id="9803483at2"/>
<feature type="domain" description="NADP-dependent oxidoreductase" evidence="2">
    <location>
        <begin position="15"/>
        <end position="310"/>
    </location>
</feature>
<keyword evidence="4" id="KW-1185">Reference proteome</keyword>
<dbReference type="CDD" id="cd19081">
    <property type="entry name" value="AKR_AKR9C1"/>
    <property type="match status" value="1"/>
</dbReference>
<dbReference type="FunFam" id="3.20.20.100:FF:000004">
    <property type="entry name" value="Oxidoreductase, aldo/keto reductase"/>
    <property type="match status" value="1"/>
</dbReference>
<proteinExistence type="predicted"/>
<dbReference type="EC" id="1.1.1.-" evidence="3"/>
<dbReference type="PANTHER" id="PTHR43364">
    <property type="entry name" value="NADH-SPECIFIC METHYLGLYOXAL REDUCTASE-RELATED"/>
    <property type="match status" value="1"/>
</dbReference>
<accession>A0A2R8BXP5</accession>
<name>A0A2R8BXP5_9RHOB</name>
<dbReference type="GO" id="GO:0016491">
    <property type="term" value="F:oxidoreductase activity"/>
    <property type="evidence" value="ECO:0007669"/>
    <property type="project" value="UniProtKB-KW"/>
</dbReference>
<organism evidence="3 4">
    <name type="scientific">Palleronia abyssalis</name>
    <dbReference type="NCBI Taxonomy" id="1501240"/>
    <lineage>
        <taxon>Bacteria</taxon>
        <taxon>Pseudomonadati</taxon>
        <taxon>Pseudomonadota</taxon>
        <taxon>Alphaproteobacteria</taxon>
        <taxon>Rhodobacterales</taxon>
        <taxon>Roseobacteraceae</taxon>
        <taxon>Palleronia</taxon>
    </lineage>
</organism>
<keyword evidence="1 3" id="KW-0560">Oxidoreductase</keyword>
<sequence length="312" mass="33757">MQTRQLGLTGLEIAPIVFGGNVFGWTADTPTSHALIDQFLDRGFNAIDSADVYSAWAPGNEGGESERVIGDWLQKTGRRDEMVLMTKVGMWGPREGLRAQNIEKACEDSLKRLNTDHIDVYFAHRDDTDTPLEETLEAFAKLKQAGKIRHAGASNYDADRLAQAVSAGQGDGKLVYEVFQPEYNLVARDYEGAQKDVALKHGMGVVTYFSLASGFLTGKYRDKSDIEGTEREAMLGGYFEGKGKAVLDALLAVSDEVGAKPAQVALAWLIQRDGVTAPIASARNPGQLAETLGAADLTLAEDQMNRLTKAGA</sequence>
<dbReference type="RefSeq" id="WP_108894707.1">
    <property type="nucleotide sequence ID" value="NZ_ONZF01000006.1"/>
</dbReference>
<dbReference type="InterPro" id="IPR050523">
    <property type="entry name" value="AKR_Detox_Biosynth"/>
</dbReference>
<evidence type="ECO:0000313" key="4">
    <source>
        <dbReference type="Proteomes" id="UP000244912"/>
    </source>
</evidence>
<dbReference type="InterPro" id="IPR023210">
    <property type="entry name" value="NADP_OxRdtase_dom"/>
</dbReference>
<gene>
    <name evidence="3" type="primary">yhdN_1</name>
    <name evidence="3" type="ORF">PAA8504_02733</name>
</gene>
<dbReference type="EMBL" id="ONZF01000006">
    <property type="protein sequence ID" value="SPJ24892.1"/>
    <property type="molecule type" value="Genomic_DNA"/>
</dbReference>
<dbReference type="PANTHER" id="PTHR43364:SF6">
    <property type="entry name" value="OXIDOREDUCTASE-RELATED"/>
    <property type="match status" value="1"/>
</dbReference>
<dbReference type="GO" id="GO:0005829">
    <property type="term" value="C:cytosol"/>
    <property type="evidence" value="ECO:0007669"/>
    <property type="project" value="UniProtKB-ARBA"/>
</dbReference>
<evidence type="ECO:0000313" key="3">
    <source>
        <dbReference type="EMBL" id="SPJ24892.1"/>
    </source>
</evidence>